<dbReference type="InterPro" id="IPR001509">
    <property type="entry name" value="Epimerase_deHydtase"/>
</dbReference>
<feature type="transmembrane region" description="Helical" evidence="5">
    <location>
        <begin position="27"/>
        <end position="47"/>
    </location>
</feature>
<keyword evidence="5" id="KW-1133">Transmembrane helix</keyword>
<evidence type="ECO:0000256" key="3">
    <source>
        <dbReference type="ARBA" id="ARBA00023027"/>
    </source>
</evidence>
<keyword evidence="5" id="KW-0472">Membrane</keyword>
<dbReference type="InterPro" id="IPR044516">
    <property type="entry name" value="UXS-like"/>
</dbReference>
<comment type="caution">
    <text evidence="7">The sequence shown here is derived from an EMBL/GenBank/DDBJ whole genome shotgun (WGS) entry which is preliminary data.</text>
</comment>
<reference evidence="7 8" key="1">
    <citation type="submission" date="2019-12" db="EMBL/GenBank/DDBJ databases">
        <authorList>
            <person name="Huq M.A."/>
        </authorList>
    </citation>
    <scope>NUCLEOTIDE SEQUENCE [LARGE SCALE GENOMIC DNA]</scope>
    <source>
        <strain evidence="7 8">MAH-34</strain>
    </source>
</reference>
<dbReference type="RefSeq" id="WP_157318517.1">
    <property type="nucleotide sequence ID" value="NZ_WSEM01000007.1"/>
</dbReference>
<dbReference type="Gene3D" id="3.40.50.720">
    <property type="entry name" value="NAD(P)-binding Rossmann-like Domain"/>
    <property type="match status" value="1"/>
</dbReference>
<name>A0ABW9U5S1_9BACL</name>
<comment type="cofactor">
    <cofactor evidence="1">
        <name>NAD(+)</name>
        <dbReference type="ChEBI" id="CHEBI:57540"/>
    </cofactor>
</comment>
<gene>
    <name evidence="7" type="ORF">GON05_07365</name>
</gene>
<dbReference type="SUPFAM" id="SSF51735">
    <property type="entry name" value="NAD(P)-binding Rossmann-fold domains"/>
    <property type="match status" value="1"/>
</dbReference>
<keyword evidence="8" id="KW-1185">Reference proteome</keyword>
<evidence type="ECO:0000256" key="1">
    <source>
        <dbReference type="ARBA" id="ARBA00001911"/>
    </source>
</evidence>
<keyword evidence="5" id="KW-0812">Transmembrane</keyword>
<evidence type="ECO:0000259" key="6">
    <source>
        <dbReference type="Pfam" id="PF01370"/>
    </source>
</evidence>
<dbReference type="Proteomes" id="UP000467637">
    <property type="component" value="Unassembled WGS sequence"/>
</dbReference>
<organism evidence="7 8">
    <name type="scientific">Paenibacillus anseongense</name>
    <dbReference type="NCBI Taxonomy" id="2682845"/>
    <lineage>
        <taxon>Bacteria</taxon>
        <taxon>Bacillati</taxon>
        <taxon>Bacillota</taxon>
        <taxon>Bacilli</taxon>
        <taxon>Bacillales</taxon>
        <taxon>Paenibacillaceae</taxon>
        <taxon>Paenibacillus</taxon>
    </lineage>
</organism>
<dbReference type="InterPro" id="IPR036291">
    <property type="entry name" value="NAD(P)-bd_dom_sf"/>
</dbReference>
<dbReference type="Pfam" id="PF01370">
    <property type="entry name" value="Epimerase"/>
    <property type="match status" value="1"/>
</dbReference>
<dbReference type="EMBL" id="WSEM01000007">
    <property type="protein sequence ID" value="MVQ34469.1"/>
    <property type="molecule type" value="Genomic_DNA"/>
</dbReference>
<sequence>MNRILANDFLEISKHIKNKDQFKNTKWVITGSTGMIGSYLVSFLSWFNKEFLNHSLSIIATYRNELNAFHPILKEIYSDKLINFKKIDVGTEFDLPELKFVDFVIHTASNAAPQSYISDPIGTINANIRATEYILDQLKDSVYLKSFLYISSGEIYGNPSLENVPTRETYIGETDHLSLRSCYVESKKFAETICYNYYRTFNIPVTMVRPIHVYGPGFKENDSRVWADFIIKATKENHIEILGDGTPRRGFCYISDAILQMINVLVYGRPGEAYNIGNSHHISIKDLANVVAASCSRSVSVYVKNELPEYLKTSPQISCPDMKKTSELGKLFSTDIEVGIARTISWYQNPDEMM</sequence>
<proteinExistence type="predicted"/>
<protein>
    <submittedName>
        <fullName evidence="7">NAD-dependent epimerase/dehydratase family protein</fullName>
    </submittedName>
</protein>
<keyword evidence="3" id="KW-0520">NAD</keyword>
<evidence type="ECO:0000256" key="5">
    <source>
        <dbReference type="SAM" id="Phobius"/>
    </source>
</evidence>
<accession>A0ABW9U5S1</accession>
<evidence type="ECO:0000313" key="7">
    <source>
        <dbReference type="EMBL" id="MVQ34469.1"/>
    </source>
</evidence>
<feature type="domain" description="NAD-dependent epimerase/dehydratase" evidence="6">
    <location>
        <begin position="28"/>
        <end position="277"/>
    </location>
</feature>
<evidence type="ECO:0000256" key="4">
    <source>
        <dbReference type="ARBA" id="ARBA00023239"/>
    </source>
</evidence>
<evidence type="ECO:0000256" key="2">
    <source>
        <dbReference type="ARBA" id="ARBA00022793"/>
    </source>
</evidence>
<dbReference type="PANTHER" id="PTHR43078:SF6">
    <property type="entry name" value="UDP-GLUCURONIC ACID DECARBOXYLASE 1"/>
    <property type="match status" value="1"/>
</dbReference>
<evidence type="ECO:0000313" key="8">
    <source>
        <dbReference type="Proteomes" id="UP000467637"/>
    </source>
</evidence>
<keyword evidence="4" id="KW-0456">Lyase</keyword>
<keyword evidence="2" id="KW-0210">Decarboxylase</keyword>
<dbReference type="PANTHER" id="PTHR43078">
    <property type="entry name" value="UDP-GLUCURONIC ACID DECARBOXYLASE-RELATED"/>
    <property type="match status" value="1"/>
</dbReference>